<dbReference type="Proteomes" id="UP000826793">
    <property type="component" value="Unassembled WGS sequence"/>
</dbReference>
<proteinExistence type="predicted"/>
<evidence type="ECO:0000313" key="2">
    <source>
        <dbReference type="Proteomes" id="UP000826793"/>
    </source>
</evidence>
<dbReference type="EMBL" id="DWXG01000014">
    <property type="protein sequence ID" value="HJB97303.1"/>
    <property type="molecule type" value="Genomic_DNA"/>
</dbReference>
<accession>A0A9D2MV10</accession>
<evidence type="ECO:0000313" key="1">
    <source>
        <dbReference type="EMBL" id="HJB97303.1"/>
    </source>
</evidence>
<dbReference type="SUPFAM" id="SSF50814">
    <property type="entry name" value="Lipocalins"/>
    <property type="match status" value="1"/>
</dbReference>
<dbReference type="Gene3D" id="2.40.128.20">
    <property type="match status" value="1"/>
</dbReference>
<reference evidence="1" key="2">
    <citation type="submission" date="2021-04" db="EMBL/GenBank/DDBJ databases">
        <authorList>
            <person name="Gilroy R."/>
        </authorList>
    </citation>
    <scope>NUCLEOTIDE SEQUENCE</scope>
    <source>
        <strain evidence="1">CHK185-1770</strain>
    </source>
</reference>
<gene>
    <name evidence="1" type="ORF">H9710_01855</name>
</gene>
<reference evidence="1" key="1">
    <citation type="journal article" date="2021" name="PeerJ">
        <title>Extensive microbial diversity within the chicken gut microbiome revealed by metagenomics and culture.</title>
        <authorList>
            <person name="Gilroy R."/>
            <person name="Ravi A."/>
            <person name="Getino M."/>
            <person name="Pursley I."/>
            <person name="Horton D.L."/>
            <person name="Alikhan N.F."/>
            <person name="Baker D."/>
            <person name="Gharbi K."/>
            <person name="Hall N."/>
            <person name="Watson M."/>
            <person name="Adriaenssens E.M."/>
            <person name="Foster-Nyarko E."/>
            <person name="Jarju S."/>
            <person name="Secka A."/>
            <person name="Antonio M."/>
            <person name="Oren A."/>
            <person name="Chaudhuri R.R."/>
            <person name="La Ragione R."/>
            <person name="Hildebrand F."/>
            <person name="Pallen M.J."/>
        </authorList>
    </citation>
    <scope>NUCLEOTIDE SEQUENCE</scope>
    <source>
        <strain evidence="1">CHK185-1770</strain>
    </source>
</reference>
<protein>
    <submittedName>
        <fullName evidence="1">DUF1934 domain-containing protein</fullName>
    </submittedName>
</protein>
<dbReference type="InterPro" id="IPR015231">
    <property type="entry name" value="DUF1934"/>
</dbReference>
<organism evidence="1 2">
    <name type="scientific">Candidatus Acutalibacter pullicola</name>
    <dbReference type="NCBI Taxonomy" id="2838417"/>
    <lineage>
        <taxon>Bacteria</taxon>
        <taxon>Bacillati</taxon>
        <taxon>Bacillota</taxon>
        <taxon>Clostridia</taxon>
        <taxon>Eubacteriales</taxon>
        <taxon>Acutalibacteraceae</taxon>
        <taxon>Acutalibacter</taxon>
    </lineage>
</organism>
<name>A0A9D2MV10_9FIRM</name>
<comment type="caution">
    <text evidence="1">The sequence shown here is derived from an EMBL/GenBank/DDBJ whole genome shotgun (WGS) entry which is preliminary data.</text>
</comment>
<sequence length="149" mass="16654">MREDYDINIVGRQVYEGETGEVTLNTTGTYTQRGGARFIAYKEYDQENPKVSTTSVLKIEPGKVTMMRSGTATRLILEEGKRHLCLYDTGYGTFSVGVFTSDLTCSLGERGGRVDIQYTLDIDSNLSSSNEITVEVRQRNHRPQGRTAL</sequence>
<dbReference type="AlphaFoldDB" id="A0A9D2MV10"/>
<dbReference type="Pfam" id="PF09148">
    <property type="entry name" value="DUF1934"/>
    <property type="match status" value="1"/>
</dbReference>
<dbReference type="InterPro" id="IPR012674">
    <property type="entry name" value="Calycin"/>
</dbReference>